<dbReference type="AlphaFoldDB" id="A0A1Y5RXV1"/>
<evidence type="ECO:0000256" key="1">
    <source>
        <dbReference type="ARBA" id="ARBA00007788"/>
    </source>
</evidence>
<dbReference type="GO" id="GO:0006352">
    <property type="term" value="P:DNA-templated transcription initiation"/>
    <property type="evidence" value="ECO:0007669"/>
    <property type="project" value="InterPro"/>
</dbReference>
<dbReference type="OrthoDB" id="9809557at2"/>
<dbReference type="InParanoid" id="A0A1Y5RXV1"/>
<proteinExistence type="inferred from homology"/>
<evidence type="ECO:0000313" key="10">
    <source>
        <dbReference type="Proteomes" id="UP000193200"/>
    </source>
</evidence>
<dbReference type="InterPro" id="IPR007630">
    <property type="entry name" value="RNA_pol_sigma70_r4"/>
</dbReference>
<dbReference type="PRINTS" id="PR00046">
    <property type="entry name" value="SIGMA70FCT"/>
</dbReference>
<dbReference type="Proteomes" id="UP000193200">
    <property type="component" value="Unassembled WGS sequence"/>
</dbReference>
<organism evidence="9 10">
    <name type="scientific">Oceanibacterium hippocampi</name>
    <dbReference type="NCBI Taxonomy" id="745714"/>
    <lineage>
        <taxon>Bacteria</taxon>
        <taxon>Pseudomonadati</taxon>
        <taxon>Pseudomonadota</taxon>
        <taxon>Alphaproteobacteria</taxon>
        <taxon>Sneathiellales</taxon>
        <taxon>Sneathiellaceae</taxon>
        <taxon>Oceanibacterium</taxon>
    </lineage>
</organism>
<keyword evidence="4 6" id="KW-0238">DNA-binding</keyword>
<dbReference type="PROSITE" id="PS00715">
    <property type="entry name" value="SIGMA70_1"/>
    <property type="match status" value="1"/>
</dbReference>
<dbReference type="InterPro" id="IPR050813">
    <property type="entry name" value="Sigma-70_Factor"/>
</dbReference>
<dbReference type="SUPFAM" id="SSF88659">
    <property type="entry name" value="Sigma3 and sigma4 domains of RNA polymerase sigma factors"/>
    <property type="match status" value="1"/>
</dbReference>
<comment type="similarity">
    <text evidence="1 6">Belongs to the sigma-70 factor family.</text>
</comment>
<accession>A0A1Y5RXV1</accession>
<evidence type="ECO:0000313" key="9">
    <source>
        <dbReference type="EMBL" id="SLN28141.1"/>
    </source>
</evidence>
<dbReference type="RefSeq" id="WP_085882212.1">
    <property type="nucleotide sequence ID" value="NZ_FWFR01000001.1"/>
</dbReference>
<dbReference type="PANTHER" id="PTHR30376">
    <property type="entry name" value="SIGMA FACTOR RPOH HEAT SHOCK RELATED"/>
    <property type="match status" value="1"/>
</dbReference>
<dbReference type="InterPro" id="IPR000943">
    <property type="entry name" value="RNA_pol_sigma70"/>
</dbReference>
<evidence type="ECO:0000259" key="8">
    <source>
        <dbReference type="PROSITE" id="PS00716"/>
    </source>
</evidence>
<dbReference type="CDD" id="cd06171">
    <property type="entry name" value="Sigma70_r4"/>
    <property type="match status" value="1"/>
</dbReference>
<dbReference type="InterPro" id="IPR014284">
    <property type="entry name" value="RNA_pol_sigma-70_dom"/>
</dbReference>
<dbReference type="Gene3D" id="1.10.601.10">
    <property type="entry name" value="RNA Polymerase Primary Sigma Factor"/>
    <property type="match status" value="1"/>
</dbReference>
<name>A0A1Y5RXV1_9PROT</name>
<dbReference type="PROSITE" id="PS00716">
    <property type="entry name" value="SIGMA70_2"/>
    <property type="match status" value="1"/>
</dbReference>
<feature type="domain" description="RNA polymerase sigma-70" evidence="8">
    <location>
        <begin position="250"/>
        <end position="276"/>
    </location>
</feature>
<keyword evidence="10" id="KW-1185">Reference proteome</keyword>
<evidence type="ECO:0000256" key="2">
    <source>
        <dbReference type="ARBA" id="ARBA00023015"/>
    </source>
</evidence>
<dbReference type="InterPro" id="IPR013324">
    <property type="entry name" value="RNA_pol_sigma_r3/r4-like"/>
</dbReference>
<dbReference type="Gene3D" id="1.20.140.160">
    <property type="match status" value="1"/>
</dbReference>
<dbReference type="NCBIfam" id="TIGR02937">
    <property type="entry name" value="sigma70-ECF"/>
    <property type="match status" value="1"/>
</dbReference>
<dbReference type="InterPro" id="IPR013325">
    <property type="entry name" value="RNA_pol_sigma_r2"/>
</dbReference>
<dbReference type="Pfam" id="PF04542">
    <property type="entry name" value="Sigma70_r2"/>
    <property type="match status" value="1"/>
</dbReference>
<keyword evidence="5 6" id="KW-0804">Transcription</keyword>
<evidence type="ECO:0000256" key="5">
    <source>
        <dbReference type="ARBA" id="ARBA00023163"/>
    </source>
</evidence>
<keyword evidence="3 6" id="KW-0731">Sigma factor</keyword>
<dbReference type="PANTHER" id="PTHR30376:SF3">
    <property type="entry name" value="RNA POLYMERASE SIGMA FACTOR RPOH"/>
    <property type="match status" value="1"/>
</dbReference>
<gene>
    <name evidence="9" type="primary">rpoH_1</name>
    <name evidence="9" type="ORF">OCH7691_00934</name>
</gene>
<dbReference type="SUPFAM" id="SSF88946">
    <property type="entry name" value="Sigma2 domain of RNA polymerase sigma factors"/>
    <property type="match status" value="1"/>
</dbReference>
<evidence type="ECO:0000256" key="3">
    <source>
        <dbReference type="ARBA" id="ARBA00023082"/>
    </source>
</evidence>
<sequence>MAARESRETVAANQRLIRESMKVPLLSREREVELATRWVEHRDEIAMRELIRAHMRLAISIALTGQRSGLPLSDLIQQGHLGLLQAVEKFDPTLGVRFSTYATWWIRSAVQDFVMRNTSIVRIGTNSAQKAMFYRLRRLTALHAASSEPGDMSAAVDLIVEETGVSRAEVERLLVQVTSSNLSLDAPRGEDGEFVLSDLIVDERPTPEMAVGDSVDRGVGSAWIADALGTLPARERYIVRRRHLDDEPATLANLGSDLGVSKERVRQLEKRALDRIKEQLRKRLSDYGITDIHDAFGHLHA</sequence>
<keyword evidence="2 6" id="KW-0805">Transcription regulation</keyword>
<dbReference type="FunCoup" id="A0A1Y5RXV1">
    <property type="interactions" value="253"/>
</dbReference>
<evidence type="ECO:0000256" key="4">
    <source>
        <dbReference type="ARBA" id="ARBA00023125"/>
    </source>
</evidence>
<dbReference type="GO" id="GO:0016987">
    <property type="term" value="F:sigma factor activity"/>
    <property type="evidence" value="ECO:0007669"/>
    <property type="project" value="UniProtKB-KW"/>
</dbReference>
<dbReference type="Pfam" id="PF04545">
    <property type="entry name" value="Sigma70_r4"/>
    <property type="match status" value="1"/>
</dbReference>
<dbReference type="InterPro" id="IPR007627">
    <property type="entry name" value="RNA_pol_sigma70_r2"/>
</dbReference>
<dbReference type="GO" id="GO:0003677">
    <property type="term" value="F:DNA binding"/>
    <property type="evidence" value="ECO:0007669"/>
    <property type="project" value="UniProtKB-KW"/>
</dbReference>
<reference evidence="9 10" key="1">
    <citation type="submission" date="2017-03" db="EMBL/GenBank/DDBJ databases">
        <authorList>
            <person name="Afonso C.L."/>
            <person name="Miller P.J."/>
            <person name="Scott M.A."/>
            <person name="Spackman E."/>
            <person name="Goraichik I."/>
            <person name="Dimitrov K.M."/>
            <person name="Suarez D.L."/>
            <person name="Swayne D.E."/>
        </authorList>
    </citation>
    <scope>NUCLEOTIDE SEQUENCE [LARGE SCALE GENOMIC DNA]</scope>
    <source>
        <strain evidence="9 10">CECT 7691</strain>
    </source>
</reference>
<protein>
    <recommendedName>
        <fullName evidence="6">RNA polymerase sigma factor</fullName>
    </recommendedName>
</protein>
<evidence type="ECO:0000256" key="6">
    <source>
        <dbReference type="RuleBase" id="RU362124"/>
    </source>
</evidence>
<dbReference type="EMBL" id="FWFR01000001">
    <property type="protein sequence ID" value="SLN28141.1"/>
    <property type="molecule type" value="Genomic_DNA"/>
</dbReference>
<feature type="domain" description="RNA polymerase sigma-70" evidence="7">
    <location>
        <begin position="74"/>
        <end position="87"/>
    </location>
</feature>
<evidence type="ECO:0000259" key="7">
    <source>
        <dbReference type="PROSITE" id="PS00715"/>
    </source>
</evidence>
<comment type="function">
    <text evidence="6">Sigma factors are initiation factors that promote the attachment of RNA polymerase to specific initiation sites and are then released.</text>
</comment>